<evidence type="ECO:0000256" key="1">
    <source>
        <dbReference type="SAM" id="MobiDB-lite"/>
    </source>
</evidence>
<organism evidence="2 3">
    <name type="scientific">Acer negundo</name>
    <name type="common">Box elder</name>
    <dbReference type="NCBI Taxonomy" id="4023"/>
    <lineage>
        <taxon>Eukaryota</taxon>
        <taxon>Viridiplantae</taxon>
        <taxon>Streptophyta</taxon>
        <taxon>Embryophyta</taxon>
        <taxon>Tracheophyta</taxon>
        <taxon>Spermatophyta</taxon>
        <taxon>Magnoliopsida</taxon>
        <taxon>eudicotyledons</taxon>
        <taxon>Gunneridae</taxon>
        <taxon>Pentapetalae</taxon>
        <taxon>rosids</taxon>
        <taxon>malvids</taxon>
        <taxon>Sapindales</taxon>
        <taxon>Sapindaceae</taxon>
        <taxon>Hippocastanoideae</taxon>
        <taxon>Acereae</taxon>
        <taxon>Acer</taxon>
    </lineage>
</organism>
<comment type="caution">
    <text evidence="2">The sequence shown here is derived from an EMBL/GenBank/DDBJ whole genome shotgun (WGS) entry which is preliminary data.</text>
</comment>
<reference evidence="2" key="1">
    <citation type="journal article" date="2022" name="Plant J.">
        <title>Strategies of tolerance reflected in two North American maple genomes.</title>
        <authorList>
            <person name="McEvoy S.L."/>
            <person name="Sezen U.U."/>
            <person name="Trouern-Trend A."/>
            <person name="McMahon S.M."/>
            <person name="Schaberg P.G."/>
            <person name="Yang J."/>
            <person name="Wegrzyn J.L."/>
            <person name="Swenson N.G."/>
        </authorList>
    </citation>
    <scope>NUCLEOTIDE SEQUENCE</scope>
    <source>
        <strain evidence="2">91603</strain>
    </source>
</reference>
<proteinExistence type="predicted"/>
<protein>
    <submittedName>
        <fullName evidence="2">Uncharacterized protein</fullName>
    </submittedName>
</protein>
<feature type="compositionally biased region" description="Basic and acidic residues" evidence="1">
    <location>
        <begin position="96"/>
        <end position="118"/>
    </location>
</feature>
<keyword evidence="3" id="KW-1185">Reference proteome</keyword>
<dbReference type="Proteomes" id="UP001064489">
    <property type="component" value="Chromosome 8"/>
</dbReference>
<dbReference type="EMBL" id="JAJSOW010000103">
    <property type="protein sequence ID" value="KAI9173878.1"/>
    <property type="molecule type" value="Genomic_DNA"/>
</dbReference>
<feature type="region of interest" description="Disordered" evidence="1">
    <location>
        <begin position="36"/>
        <end position="124"/>
    </location>
</feature>
<sequence length="152" mass="17415">MSRNRASDNCEFKATNHEAEYKPLRRTCVGQTLAVSESRRYRGTIQPPYSPVDRKRDPLVESRKRKYRSSSQEPGVTRKLDQLSNNVQSTQDQDCIDDKSRKQNGDPEQSTRRKEKSPMRLQLDPPIIDLNEPILTTDVEANPANLSIPYGI</sequence>
<evidence type="ECO:0000313" key="2">
    <source>
        <dbReference type="EMBL" id="KAI9173878.1"/>
    </source>
</evidence>
<reference evidence="2" key="2">
    <citation type="submission" date="2023-02" db="EMBL/GenBank/DDBJ databases">
        <authorList>
            <person name="Swenson N.G."/>
            <person name="Wegrzyn J.L."/>
            <person name="Mcevoy S.L."/>
        </authorList>
    </citation>
    <scope>NUCLEOTIDE SEQUENCE</scope>
    <source>
        <strain evidence="2">91603</strain>
        <tissue evidence="2">Leaf</tissue>
    </source>
</reference>
<evidence type="ECO:0000313" key="3">
    <source>
        <dbReference type="Proteomes" id="UP001064489"/>
    </source>
</evidence>
<gene>
    <name evidence="2" type="ORF">LWI28_008004</name>
</gene>
<feature type="compositionally biased region" description="Polar residues" evidence="1">
    <location>
        <begin position="82"/>
        <end position="93"/>
    </location>
</feature>
<feature type="compositionally biased region" description="Basic and acidic residues" evidence="1">
    <location>
        <begin position="52"/>
        <end position="62"/>
    </location>
</feature>
<accession>A0AAD5IPH6</accession>
<name>A0AAD5IPH6_ACENE</name>
<dbReference type="AlphaFoldDB" id="A0AAD5IPH6"/>